<organism evidence="10 11">
    <name type="scientific">Chaetoceros tenuissimus</name>
    <dbReference type="NCBI Taxonomy" id="426638"/>
    <lineage>
        <taxon>Eukaryota</taxon>
        <taxon>Sar</taxon>
        <taxon>Stramenopiles</taxon>
        <taxon>Ochrophyta</taxon>
        <taxon>Bacillariophyta</taxon>
        <taxon>Coscinodiscophyceae</taxon>
        <taxon>Chaetocerotophycidae</taxon>
        <taxon>Chaetocerotales</taxon>
        <taxon>Chaetocerotaceae</taxon>
        <taxon>Chaetoceros</taxon>
    </lineage>
</organism>
<feature type="transmembrane region" description="Helical" evidence="9">
    <location>
        <begin position="4714"/>
        <end position="4736"/>
    </location>
</feature>
<dbReference type="PROSITE" id="PS50231">
    <property type="entry name" value="RICIN_B_LECTIN"/>
    <property type="match status" value="1"/>
</dbReference>
<feature type="compositionally biased region" description="Low complexity" evidence="8">
    <location>
        <begin position="406"/>
        <end position="495"/>
    </location>
</feature>
<comment type="similarity">
    <text evidence="1">Belongs to the plasmodium circumsporozoite protein family.</text>
</comment>
<keyword evidence="9" id="KW-0812">Transmembrane</keyword>
<feature type="compositionally biased region" description="Polar residues" evidence="8">
    <location>
        <begin position="534"/>
        <end position="546"/>
    </location>
</feature>
<feature type="region of interest" description="Disordered" evidence="8">
    <location>
        <begin position="87"/>
        <end position="121"/>
    </location>
</feature>
<comment type="function">
    <text evidence="5">In the vertebrate host, binds to highly sulfated heparan sulfate proteoglycans (HSPGs) on the surface of host hepatocytes and is required for sporozoite invasion of the host hepatocytes.</text>
</comment>
<feature type="compositionally biased region" description="Polar residues" evidence="8">
    <location>
        <begin position="506"/>
        <end position="518"/>
    </location>
</feature>
<feature type="compositionally biased region" description="Polar residues" evidence="8">
    <location>
        <begin position="209"/>
        <end position="229"/>
    </location>
</feature>
<keyword evidence="9" id="KW-0472">Membrane</keyword>
<evidence type="ECO:0000256" key="6">
    <source>
        <dbReference type="ARBA" id="ARBA00045806"/>
    </source>
</evidence>
<keyword evidence="3" id="KW-0748">Sporozoite</keyword>
<sequence>MKLFTSSIASVVLLNLFLLDYGVVVLGRRRSHRSAITLSSSTSTALSQNEQKKEKQGQLYFDKEKYSTQNPVGSSAFRIDQEVLVPSITEKEKKEEKNTSADDAADAGGGDAADSGVTKEGGDEHLHQTILNDIFESEHGQVPHSEKRLDSTLSFFNRHSTFVKSPNSNEDKDAPIGGSRDLKSVSTMENNIFTHNTNTLPREILKNEQSSVEDATLGASSRSDQNNGAKTKELKSNQVSTRKVSGRKRFSAMQMPLTAVRFISNYNYDKTAPDTLFCLKVKSLRPPAKLQIRACDSITDQSNWFYFDSNQYLRLSIDSSKCIRWSNTNLYLDNCPLGATNLKRAKFQFNRILTGIEAQKGDDSRQWMIGVDPTDRFELVRLYLRNGARDNKSCYAWQMDYASESPSLSPTASPSITPTAKPSSKPSSRPSAKPSSEPSLRPSSSPSMTPTAEPSMRPSASPTSKPSTSPSSWPSLLPSDQPSLLPSSMPSEIPSDVPSDVPSDIPSDQPSLLPSSMPSEIPSDVPSDVPSDIPSDQPSLLPSSMPSDVPSDAPSDVPSDVPSDQPSLLPSVGPSSLPTTEPSLIPSSTPSTIPSDQPSTIPSDEPSLLPSSSPSDFPSECRDEPGWRVGGESDYAGMTCLQVETENLWCDTIWAIKDHDYNGKGIKEACCYCGGSKFFSTYPSRAPSSKPTISARPTVISEAPSAEPSSQPSECIDEPDWFFNIEPAMGCPAIAEKPEIYCQQFSDIWYKDKNTFLACCDCGGGRHHSVAPSSLPTSSPSVLPSAKPTLSFIPTQDITQKPSSNPSLSIAPSLYPSTEERRTVFDGDDCNYNSDCMGEFSQCVEKVCTAVASGRRDRDLERRKGIWANEEERDLNANRVALDWNDFGQTNKIVNYHTTASFVRGGLMEDPNNSEQFTFVGNAWKAYPLLHPYYITRNTRLKFQFSVQVKAQGHAVCVDSDSILSDSRKCIWLTGNEFERHEPFVIESEEFDLRRSKFSNLALGMPATQSSTSHFGISDARKAVDGYINPRWSDSLDIEKNSIAITNKDSVPFWEVSLPNLQTMSKVIIHEWMLKPLVPFVLKIFDGQTVMLTLESTVFTYINNVYTLSLPDETQGDKVRIELKQEGILALVEVIILGEEPTATMRQYDIPIGDMILDGVSFGHPIWNGIKVDLTVAPYEIAGSTDGHILFDTNHTITHVLGETSDSITTDCTIIVHNDQIRNIFTLDITPSDQDFFHMELPPGILGTEVEIQGCTPTNVQVFGSAESVEAGSAFDGSRPAIKYIALIQNTVIEEDAEENAGEDGEENAVEDPLSESIFSNVELYDDIGFAVVETSKFRPFKVNDVKTLSAISYGNNKAFNQDSGGEVHITDDFSSATLKGNAWKAFKLPSSHPVTEHTRLQFRFELKNEAEGHAICVEDNLDEDPFAGKHVRCVLVAGTQFNQWSHVKRENLSLALGRTAFQSHNIPDDKRGVAEKAIDGNMNTFTNTGIPNTSTTNFYVDVPVGFTVTEVKIYNRMDSFADRLNKFKIYVQTSSGNEIFSVNLDRSAVDAFGLVHLKDITIDEADIPSEDTLKVGMELNKEGSETGYPHMIGEFEVFGKPIHNRETEFDIHVADLFPETDSKINYIILIQDNDSNQYLGESVFSQVRLVDTPGSNTRASIMLPFEPGEDPHPASPRSHVNFGSLSVPHAQSPWTEAKSKFPSREDGWDVAYDVLEDPKDYCYFTEVQTSGYNAKNRKQTDLNDFWKDLGGSVIPNRVKADGGRAPCRDGSVSYGFSFEFKPLKCELKIVQKKDAEKLLRCQGHCNSDDDCADGLSCFVNQLDGKQAGMLTQATPSDCDGEALLGKNYCVKSPSYIHTGQDGGSNFQQCEGNCEQDTDCGEGLSCYVRNGYKREKEHDYNNDYCDVLTNQCYTTSEYNCNPYQCNPHECHCKVGVCWGFSCCQTCYHTCHHKCERKHYYKFECPECYHEWWVDVTQAERGPDSCAGKVRDDWNYCYNADFPYTDICIDGITLEDPNTEFPKYIAENGFSSPYKEVFAKQMGPVSCSSKEDKVKFQDFLCQEKTGEIYFNPDYKSWDAPNYWPTVEEFQELLRKKFRELYPAPTDEVRVAEAADIVYHLSTFGERYTSVKSNIASGKIPYSCPTRQIEETETDKTYDCFPKDTESPSLVFKYNNGFANEFEQYFNNLSKNVKDQNSFGFVITGEVGDKTSFPKYLKPGEDATIPLRKKCYEATITFDSSSNFYLDQPLPTVVGIGPLPEDCKKTLRCSVHWCKDDPSFTLEAQSNSPFKFKVESHQKGAGGTIVPFTFKESNPYAENLTPYYCLQKNLNSDTGVPGCKKSILFTAPELDSPKSFHTNRMAIVLSQNSDATVKEECFKFPFEWNFGNWQRQRDAGGDHDVSKFFHPSFKPPIDITEQSNVSELDIAHNVGGGLVVYKDLKRDKYIVQACNPQVNYHTDVEREEGDDSRKENYFMELKKQTANPKAIAISDSGTVAVINDGSNAFLVYVFDLVKARWVHSTTITRSIGATCRITLSTHGHFFAILTSNKVYLYQKAVTGSNYEVRPFEVEDYLLVQSNFDQVSIYASESGVVSVQVRASSVVEDESSDIRETRVTKELHFTCSDTNSVYREGGCICRDGFVLKNSGGVLKKYLSDDVNDVCIPEIHADMVKVSTESATFPLDKIATYGHANFKTTKSDGSETVKEGIKLEKRNSDGSFNIMPIGDAYQAYIEHAGDGSVDEGKIMLELVGLLPGQLYVLTIQYHDGSMHVRFVTRCTCDPLADDSTGKPINFDILPQSDGRVMVEFFDNSLCENIFTLVRYTAYEEFSQSIGDVVNIASYKTGSDSSCETAKISPLEKAMDDQRISKLIVGYTYIYCIQAGVDEGTYMPSPYDTTKRSVDLNHSERNCLPHTIRWEGSYAGIVTTEPHAGTLPVDEVEITYQLLSLDFEELNCNGCSGKTKTTAGGSFFIEFNVDHPYLRGVTYKDEVPVRILFSKTTRGINPIPHSFLCNWGEDVCDNRPLYLKHLEFDKILHIYDSTQVLFTGTVYVQDTAYPGARGCGVSGAEVVLMHLSTDGQEEELVRVTTDASGYYEANVVIGSEIKEVKVIYHSHEFVQAKHNWWNYREGLTIQDGKLYNGNDFEDISKSEMILEIAGGNCDKKLGIAKTMISIMGCKWEGKPHVQNEVSQKISNLPAAVLEVKIIDFLDSEQKRMQALWEFFSTVVRTVNLLDTEVMKAFVKKEDENSKLEGESGTAGDKMPDPLNSNAINDFEKVRFQYDGELMMTVNLVQDFESTYEQPCYIKDRDEANTSFWVINYMTIFQVDIRLKHELIPPKGDFAGLYCTNVDSEKYKVNVESNLGMDMLDGFCQFWDGLGEQPGTKLALEYCSPLVIENYSDSNNDHTCLFSTKEEHEAYVKRNKPCQFSVKHDENDRNAQVVGSLENKELPSFATGRPNPFSPYTRKMFFSVTNTNLQHTAEVFIDGLYHKGPGNSIAIPTFEPVMILRDPPGGLSTATYENIVTTTKLVTSGTTVSGNSHLGLTIGAGASFEGELCTGGGMGAIVLFCSQVGDAKFDAEVPMSGDMKSDFVNEEYETENSITTTWSYTTSDEPARAGSESDVFVVPNLNVAYQEVFLVHWSRWVWRSDPSETPTKDKCTPILNEDETLPTTTIFDLKSGNSPALSFYSRYHINLVIIPELQDAIAAQEEILDQIRNKSRICCPGAKKGSCLGKEDETNFRNCGEADITFEQTRLDTLKITKDGWDHMKTMEEVAKDNAIGSKRKISDWFQSVSSLSQVIEKKKKGDNFVKDEDKIEDFEEEIGIDLLQDQHYANLLPEELVEKAVPYTPVQSLGDGEEFKFDQNSIRNTMRIQFSGDAGMLSVSLSEEAMRSYEHQNCNIVTPLVVAGAAGLAALGTGMLLGGPLIPLAAGALVFGPAIAGCNFELDLKAGVGNVSTKGVVMGVMLKATGDAEATLHVEHSSSISTKRESETEISFSLGDPDDGDEIVVEIYHDPKYNSFVFKTVSGRTRCRWEQDTLRSEDPRIRLLSRPSQFVFPTDDMIFEIEIANVGEHSYSYFLLAQDIDETTSALEMRMDSAIRLDYEGTDIKLYKERPINRQVRVTRGLTGYEFKPVKFALRSACEFAMDYETEPVTIKFYNVVENNVEKLKWLEPCPTVKWAGELKRDRSFLINSQSNDPSKLHVKIFNPLSGRGIKLKDMKEPNGRILSIMLKYRKHGQVNWKNAKSEVRGGKHLYDTDFITLGDVDIGIPEVTEDDFGYIGMDWYIGGGTIVDGTYEIVIESSCTDVGGPDEFKFYRDDAITGIFDRSKPEQYGKALPLKEEVLFGEDIVVMFTEDIDCSYPYTFDILVDVEDDEGADTDLKLEKGQLHIICEGRQIKFQVDYTQIDLELIQGRNFEVYIGKVGVDSQSYVADKNGNPLDLITGFIRFEKKFAAIDARRTLTEFVFTKEMDQIDCSKHNETTLSRDLVTDLSTLANTSEIGRWRVSDVHCYQPDSTISAKVEILPTIDGRRKLKGIVNGNELGSTHMFSRICETVKAGDVHSRKLREKNHGNFIISQVRFVYSDQDLKKYASTAEQKKEEELLLSVLQQPSANEETSGSTIERTSEQILLLEERLLHEKEDKVNDLEDNIQELKIELGSRDQMLEDIEKRRETENSDREQMLEDMEKRQQEEIELLLATNSEIMRQLRGEAKTSHKYEMLLQLLIFFGGCSLALLATIHMIRR</sequence>
<feature type="coiled-coil region" evidence="7">
    <location>
        <begin position="4616"/>
        <end position="4679"/>
    </location>
</feature>
<evidence type="ECO:0000256" key="3">
    <source>
        <dbReference type="ARBA" id="ARBA00022522"/>
    </source>
</evidence>
<name>A0AAD3CPV9_9STRA</name>
<feature type="region of interest" description="Disordered" evidence="8">
    <location>
        <begin position="406"/>
        <end position="628"/>
    </location>
</feature>
<dbReference type="EMBL" id="BLLK01000038">
    <property type="protein sequence ID" value="GFH49882.1"/>
    <property type="molecule type" value="Genomic_DNA"/>
</dbReference>
<feature type="compositionally biased region" description="Basic and acidic residues" evidence="8">
    <location>
        <begin position="89"/>
        <end position="100"/>
    </location>
</feature>
<dbReference type="SUPFAM" id="SSF49785">
    <property type="entry name" value="Galactose-binding domain-like"/>
    <property type="match status" value="2"/>
</dbReference>
<keyword evidence="7" id="KW-0175">Coiled coil</keyword>
<accession>A0AAD3CPV9</accession>
<dbReference type="PANTHER" id="PTHR44826">
    <property type="entry name" value="SPORE COAT PROTEIN SP85"/>
    <property type="match status" value="1"/>
</dbReference>
<dbReference type="PANTHER" id="PTHR44826:SF3">
    <property type="entry name" value="SPORE COAT PROTEIN SP85"/>
    <property type="match status" value="1"/>
</dbReference>
<feature type="compositionally biased region" description="Low complexity" evidence="8">
    <location>
        <begin position="566"/>
        <end position="618"/>
    </location>
</feature>
<feature type="compositionally biased region" description="Basic and acidic residues" evidence="8">
    <location>
        <begin position="50"/>
        <end position="63"/>
    </location>
</feature>
<proteinExistence type="inferred from homology"/>
<dbReference type="Gene3D" id="2.60.120.260">
    <property type="entry name" value="Galactose-binding domain-like"/>
    <property type="match status" value="2"/>
</dbReference>
<comment type="caution">
    <text evidence="10">The sequence shown here is derived from an EMBL/GenBank/DDBJ whole genome shotgun (WGS) entry which is preliminary data.</text>
</comment>
<feature type="region of interest" description="Disordered" evidence="8">
    <location>
        <begin position="39"/>
        <end position="63"/>
    </location>
</feature>
<comment type="function">
    <text evidence="6">Essential sporozoite protein. In the mosquito vector, required for sporozoite development in the oocyst, migration through the vector hemolymph and entry into the vector salivary glands. In the vertebrate host, required for sporozoite migration through the host dermis and infection of host hepatocytes. Binds to highly sulfated heparan sulfate proteoglycans (HSPGs) on the surface of host hepatocytes.</text>
</comment>
<dbReference type="Proteomes" id="UP001054902">
    <property type="component" value="Unassembled WGS sequence"/>
</dbReference>
<evidence type="ECO:0000256" key="1">
    <source>
        <dbReference type="ARBA" id="ARBA00006241"/>
    </source>
</evidence>
<evidence type="ECO:0000256" key="8">
    <source>
        <dbReference type="SAM" id="MobiDB-lite"/>
    </source>
</evidence>
<evidence type="ECO:0000256" key="4">
    <source>
        <dbReference type="ARBA" id="ARBA00022737"/>
    </source>
</evidence>
<evidence type="ECO:0000256" key="9">
    <source>
        <dbReference type="SAM" id="Phobius"/>
    </source>
</evidence>
<evidence type="ECO:0000256" key="2">
    <source>
        <dbReference type="ARBA" id="ARBA00021911"/>
    </source>
</evidence>
<reference evidence="10 11" key="1">
    <citation type="journal article" date="2021" name="Sci. Rep.">
        <title>The genome of the diatom Chaetoceros tenuissimus carries an ancient integrated fragment of an extant virus.</title>
        <authorList>
            <person name="Hongo Y."/>
            <person name="Kimura K."/>
            <person name="Takaki Y."/>
            <person name="Yoshida Y."/>
            <person name="Baba S."/>
            <person name="Kobayashi G."/>
            <person name="Nagasaki K."/>
            <person name="Hano T."/>
            <person name="Tomaru Y."/>
        </authorList>
    </citation>
    <scope>NUCLEOTIDE SEQUENCE [LARGE SCALE GENOMIC DNA]</scope>
    <source>
        <strain evidence="10 11">NIES-3715</strain>
    </source>
</reference>
<feature type="region of interest" description="Disordered" evidence="8">
    <location>
        <begin position="161"/>
        <end position="182"/>
    </location>
</feature>
<evidence type="ECO:0000256" key="5">
    <source>
        <dbReference type="ARBA" id="ARBA00033726"/>
    </source>
</evidence>
<evidence type="ECO:0000313" key="11">
    <source>
        <dbReference type="Proteomes" id="UP001054902"/>
    </source>
</evidence>
<keyword evidence="11" id="KW-1185">Reference proteome</keyword>
<evidence type="ECO:0000256" key="7">
    <source>
        <dbReference type="SAM" id="Coils"/>
    </source>
</evidence>
<keyword evidence="9" id="KW-1133">Transmembrane helix</keyword>
<gene>
    <name evidence="10" type="ORF">CTEN210_06358</name>
</gene>
<keyword evidence="4" id="KW-0677">Repeat</keyword>
<protein>
    <recommendedName>
        <fullName evidence="2">Circumsporozoite protein</fullName>
    </recommendedName>
</protein>
<feature type="region of interest" description="Disordered" evidence="8">
    <location>
        <begin position="209"/>
        <end position="247"/>
    </location>
</feature>
<dbReference type="InterPro" id="IPR008979">
    <property type="entry name" value="Galactose-bd-like_sf"/>
</dbReference>
<evidence type="ECO:0000313" key="10">
    <source>
        <dbReference type="EMBL" id="GFH49882.1"/>
    </source>
</evidence>
<dbReference type="InterPro" id="IPR051860">
    <property type="entry name" value="Plasmodium_CSP_Invasion"/>
</dbReference>